<comment type="caution">
    <text evidence="11">The sequence shown here is derived from an EMBL/GenBank/DDBJ whole genome shotgun (WGS) entry which is preliminary data.</text>
</comment>
<dbReference type="PROSITE" id="PS01175">
    <property type="entry name" value="RIBONUCLEASE_II"/>
    <property type="match status" value="1"/>
</dbReference>
<gene>
    <name evidence="8 11" type="primary">rnr</name>
    <name evidence="11" type="ORF">GCM10007158_11720</name>
</gene>
<proteinExistence type="inferred from homology"/>
<keyword evidence="5 8" id="KW-0378">Hydrolase</keyword>
<evidence type="ECO:0000256" key="1">
    <source>
        <dbReference type="ARBA" id="ARBA00001849"/>
    </source>
</evidence>
<dbReference type="PANTHER" id="PTHR23355:SF9">
    <property type="entry name" value="DIS3-LIKE EXONUCLEASE 2"/>
    <property type="match status" value="1"/>
</dbReference>
<dbReference type="InterPro" id="IPR003029">
    <property type="entry name" value="S1_domain"/>
</dbReference>
<evidence type="ECO:0000256" key="8">
    <source>
        <dbReference type="HAMAP-Rule" id="MF_01895"/>
    </source>
</evidence>
<dbReference type="Pfam" id="PF08206">
    <property type="entry name" value="OB_RNB"/>
    <property type="match status" value="1"/>
</dbReference>
<reference evidence="12" key="1">
    <citation type="journal article" date="2019" name="Int. J. Syst. Evol. Microbiol.">
        <title>The Global Catalogue of Microorganisms (GCM) 10K type strain sequencing project: providing services to taxonomists for standard genome sequencing and annotation.</title>
        <authorList>
            <consortium name="The Broad Institute Genomics Platform"/>
            <consortium name="The Broad Institute Genome Sequencing Center for Infectious Disease"/>
            <person name="Wu L."/>
            <person name="Ma J."/>
        </authorList>
    </citation>
    <scope>NUCLEOTIDE SEQUENCE [LARGE SCALE GENOMIC DNA]</scope>
    <source>
        <strain evidence="12">KCTC 22157</strain>
    </source>
</reference>
<feature type="compositionally biased region" description="Basic residues" evidence="9">
    <location>
        <begin position="782"/>
        <end position="799"/>
    </location>
</feature>
<dbReference type="InterPro" id="IPR004476">
    <property type="entry name" value="RNase_II/RNase_R"/>
</dbReference>
<dbReference type="Gene3D" id="2.40.50.140">
    <property type="entry name" value="Nucleic acid-binding proteins"/>
    <property type="match status" value="2"/>
</dbReference>
<keyword evidence="4 8" id="KW-0540">Nuclease</keyword>
<evidence type="ECO:0000256" key="7">
    <source>
        <dbReference type="ARBA" id="ARBA00022884"/>
    </source>
</evidence>
<keyword evidence="3 8" id="KW-0963">Cytoplasm</keyword>
<dbReference type="Pfam" id="PF00575">
    <property type="entry name" value="S1"/>
    <property type="match status" value="1"/>
</dbReference>
<evidence type="ECO:0000256" key="6">
    <source>
        <dbReference type="ARBA" id="ARBA00022839"/>
    </source>
</evidence>
<dbReference type="PROSITE" id="PS50126">
    <property type="entry name" value="S1"/>
    <property type="match status" value="1"/>
</dbReference>
<evidence type="ECO:0000313" key="11">
    <source>
        <dbReference type="EMBL" id="GGW52194.1"/>
    </source>
</evidence>
<name>A0ABQ2WGB4_9GAMM</name>
<evidence type="ECO:0000256" key="2">
    <source>
        <dbReference type="ARBA" id="ARBA00004496"/>
    </source>
</evidence>
<dbReference type="Pfam" id="PF17876">
    <property type="entry name" value="CSD2"/>
    <property type="match status" value="1"/>
</dbReference>
<accession>A0ABQ2WGB4</accession>
<dbReference type="InterPro" id="IPR050180">
    <property type="entry name" value="RNR_Ribonuclease"/>
</dbReference>
<dbReference type="Pfam" id="PF00773">
    <property type="entry name" value="RNB"/>
    <property type="match status" value="1"/>
</dbReference>
<dbReference type="RefSeq" id="WP_193461238.1">
    <property type="nucleotide sequence ID" value="NZ_BMXO01000004.1"/>
</dbReference>
<dbReference type="HAMAP" id="MF_01895">
    <property type="entry name" value="RNase_R"/>
    <property type="match status" value="1"/>
</dbReference>
<evidence type="ECO:0000256" key="3">
    <source>
        <dbReference type="ARBA" id="ARBA00022490"/>
    </source>
</evidence>
<dbReference type="SMART" id="SM00955">
    <property type="entry name" value="RNB"/>
    <property type="match status" value="1"/>
</dbReference>
<dbReference type="InterPro" id="IPR022966">
    <property type="entry name" value="RNase_II/R_CS"/>
</dbReference>
<dbReference type="NCBIfam" id="NF008648">
    <property type="entry name" value="PRK11642.1"/>
    <property type="match status" value="1"/>
</dbReference>
<dbReference type="InterPro" id="IPR011805">
    <property type="entry name" value="RNase_R"/>
</dbReference>
<evidence type="ECO:0000256" key="5">
    <source>
        <dbReference type="ARBA" id="ARBA00022801"/>
    </source>
</evidence>
<comment type="catalytic activity">
    <reaction evidence="1 8">
        <text>Exonucleolytic cleavage in the 3'- to 5'-direction to yield nucleoside 5'-phosphates.</text>
        <dbReference type="EC" id="3.1.13.1"/>
    </reaction>
</comment>
<dbReference type="InterPro" id="IPR040476">
    <property type="entry name" value="CSD2"/>
</dbReference>
<dbReference type="PANTHER" id="PTHR23355">
    <property type="entry name" value="RIBONUCLEASE"/>
    <property type="match status" value="1"/>
</dbReference>
<evidence type="ECO:0000259" key="10">
    <source>
        <dbReference type="PROSITE" id="PS50126"/>
    </source>
</evidence>
<dbReference type="SUPFAM" id="SSF50249">
    <property type="entry name" value="Nucleic acid-binding proteins"/>
    <property type="match status" value="4"/>
</dbReference>
<dbReference type="NCBIfam" id="TIGR00358">
    <property type="entry name" value="3_prime_RNase"/>
    <property type="match status" value="1"/>
</dbReference>
<keyword evidence="12" id="KW-1185">Reference proteome</keyword>
<protein>
    <recommendedName>
        <fullName evidence="8">Ribonuclease R</fullName>
        <shortName evidence="8">RNase R</shortName>
        <ecNumber evidence="8">3.1.13.1</ecNumber>
    </recommendedName>
</protein>
<evidence type="ECO:0000256" key="9">
    <source>
        <dbReference type="SAM" id="MobiDB-lite"/>
    </source>
</evidence>
<dbReference type="InterPro" id="IPR012340">
    <property type="entry name" value="NA-bd_OB-fold"/>
</dbReference>
<dbReference type="SMART" id="SM00357">
    <property type="entry name" value="CSP"/>
    <property type="match status" value="1"/>
</dbReference>
<feature type="compositionally biased region" description="Basic and acidic residues" evidence="9">
    <location>
        <begin position="740"/>
        <end position="749"/>
    </location>
</feature>
<feature type="region of interest" description="Disordered" evidence="9">
    <location>
        <begin position="740"/>
        <end position="799"/>
    </location>
</feature>
<keyword evidence="7 8" id="KW-0694">RNA-binding</keyword>
<comment type="similarity">
    <text evidence="8">Belongs to the RNR ribonuclease family. RNase R subfamily.</text>
</comment>
<dbReference type="InterPro" id="IPR001900">
    <property type="entry name" value="RNase_II/R"/>
</dbReference>
<dbReference type="EC" id="3.1.13.1" evidence="8"/>
<comment type="function">
    <text evidence="8">3'-5' exoribonuclease that releases 5'-nucleoside monophosphates and is involved in maturation of structured RNAs.</text>
</comment>
<dbReference type="InterPro" id="IPR013223">
    <property type="entry name" value="RNase_B_OB_dom"/>
</dbReference>
<evidence type="ECO:0000256" key="4">
    <source>
        <dbReference type="ARBA" id="ARBA00022722"/>
    </source>
</evidence>
<evidence type="ECO:0000313" key="12">
    <source>
        <dbReference type="Proteomes" id="UP000647585"/>
    </source>
</evidence>
<dbReference type="EMBL" id="BMXO01000004">
    <property type="protein sequence ID" value="GGW52194.1"/>
    <property type="molecule type" value="Genomic_DNA"/>
</dbReference>
<organism evidence="11 12">
    <name type="scientific">Halomonas johnsoniae</name>
    <dbReference type="NCBI Taxonomy" id="502832"/>
    <lineage>
        <taxon>Bacteria</taxon>
        <taxon>Pseudomonadati</taxon>
        <taxon>Pseudomonadota</taxon>
        <taxon>Gammaproteobacteria</taxon>
        <taxon>Oceanospirillales</taxon>
        <taxon>Halomonadaceae</taxon>
        <taxon>Halomonas</taxon>
    </lineage>
</organism>
<dbReference type="NCBIfam" id="TIGR02063">
    <property type="entry name" value="RNase_R"/>
    <property type="match status" value="1"/>
</dbReference>
<keyword evidence="6 8" id="KW-0269">Exonuclease</keyword>
<sequence>MKYWTLSDDPHAEREAKNYDNPAPSREYLLAALESYGKPITHENMSRMLGIEDEDHLEAVRRRMAAMERDGQVLRDRRGAYALIDKLDLIKGKVLGHRDGFGFVLRDDGKKPDLLLPPRQMRRVFHGDHVLVRVSGRDRRGRDEATIAEVIARNTETMVGVYRSNTPEFGILIPENPRITQEVIIPHTVSGGAKDGQVISARIVQQPATRVQPVGEVIEVLGERMDPGMEIDIAIRSYDIPAEFPPEVQDQISEISAEVLEADKQHRVDLRDLPLVTIDDESAKDFDDAVCAWKTKSGSWKLVVAIADVSHYVRPGTALDDEARTRGNSVYFPGQVVPMLPELLSNGLCSLNPHVDRLVMVCEMNISKTGAISRYSFYEAVMNSHARLTYNKVAAMLDGDSEEGEALRREHAELVKPLKNLHELYGLLRAAREERGAIDFDTTETAIIFNEERKIEKIVPRSRNDAHKLIEECMLAANVATARFLDKHDLPALYRIHERPTPERLDKLRLFLSELGLSVGGGDEPTPQDYQALREAIADRPDADIIQTVMLRSMNQAVYSPQNEGHFGLAYQAYAHFTSPIRRYPDLLVHRAIRSVIRGPRQTATVVRVEGAPVDPPSKWCPYTFEQMLELGEHCSMTERRADEATRDVESWLKCEFMSDKLGETFEGTIASVTQFGLFVRLDDFFVEGLVHVTSLPSDYYHYEAEKHRLKGERTGTTYRLGDGLTVQVARVDMDDRKIDFGLADDKPRPQRQPRKRRSESSGEKGAGAGAKAAAGEQPARRGPRRTRSGSRKPSSKKG</sequence>
<dbReference type="Proteomes" id="UP000647585">
    <property type="component" value="Unassembled WGS sequence"/>
</dbReference>
<comment type="subcellular location">
    <subcellularLocation>
        <location evidence="2 8">Cytoplasm</location>
    </subcellularLocation>
</comment>
<dbReference type="SMART" id="SM00316">
    <property type="entry name" value="S1"/>
    <property type="match status" value="2"/>
</dbReference>
<feature type="domain" description="S1 motif" evidence="10">
    <location>
        <begin position="663"/>
        <end position="744"/>
    </location>
</feature>
<dbReference type="InterPro" id="IPR011129">
    <property type="entry name" value="CSD"/>
</dbReference>
<dbReference type="CDD" id="cd04471">
    <property type="entry name" value="S1_RNase_R"/>
    <property type="match status" value="1"/>
</dbReference>